<dbReference type="PANTHER" id="PTHR33877:SF1">
    <property type="entry name" value="TYPE IV METHYL-DIRECTED RESTRICTION ENZYME ECOKMCRA"/>
    <property type="match status" value="1"/>
</dbReference>
<keyword evidence="2" id="KW-0255">Endonuclease</keyword>
<organism evidence="2 3">
    <name type="scientific">Neolewinella aurantiaca</name>
    <dbReference type="NCBI Taxonomy" id="2602767"/>
    <lineage>
        <taxon>Bacteria</taxon>
        <taxon>Pseudomonadati</taxon>
        <taxon>Bacteroidota</taxon>
        <taxon>Saprospiria</taxon>
        <taxon>Saprospirales</taxon>
        <taxon>Lewinellaceae</taxon>
        <taxon>Neolewinella</taxon>
    </lineage>
</organism>
<dbReference type="AlphaFoldDB" id="A0A5C7FLG7"/>
<dbReference type="InterPro" id="IPR002711">
    <property type="entry name" value="HNH"/>
</dbReference>
<keyword evidence="2" id="KW-0540">Nuclease</keyword>
<dbReference type="Gene3D" id="1.10.30.50">
    <property type="match status" value="1"/>
</dbReference>
<dbReference type="InterPro" id="IPR003615">
    <property type="entry name" value="HNH_nuc"/>
</dbReference>
<proteinExistence type="predicted"/>
<sequence length="140" mass="15628">MSKTYIPVILRRQITEAADNCCEYCRVPRAVAFASYHIDHIISEKQGGETVFGNLALACRLCNLSKGSSIAAWHEFQESLIRLYNPRKDAWHNHFNFRPSGLIVARTEIGLGTIKVLNLNDLNRVSSRGVLIDAGIIEAS</sequence>
<dbReference type="EMBL" id="VOXD01000025">
    <property type="protein sequence ID" value="TXF88234.1"/>
    <property type="molecule type" value="Genomic_DNA"/>
</dbReference>
<gene>
    <name evidence="2" type="ORF">FUA23_15600</name>
</gene>
<evidence type="ECO:0000259" key="1">
    <source>
        <dbReference type="SMART" id="SM00507"/>
    </source>
</evidence>
<protein>
    <submittedName>
        <fullName evidence="2">HNH endonuclease</fullName>
    </submittedName>
</protein>
<dbReference type="GO" id="GO:0003676">
    <property type="term" value="F:nucleic acid binding"/>
    <property type="evidence" value="ECO:0007669"/>
    <property type="project" value="InterPro"/>
</dbReference>
<dbReference type="PANTHER" id="PTHR33877">
    <property type="entry name" value="SLL1193 PROTEIN"/>
    <property type="match status" value="1"/>
</dbReference>
<keyword evidence="2" id="KW-0378">Hydrolase</keyword>
<dbReference type="CDD" id="cd00085">
    <property type="entry name" value="HNHc"/>
    <property type="match status" value="1"/>
</dbReference>
<dbReference type="OrthoDB" id="963483at2"/>
<dbReference type="Proteomes" id="UP000321907">
    <property type="component" value="Unassembled WGS sequence"/>
</dbReference>
<evidence type="ECO:0000313" key="2">
    <source>
        <dbReference type="EMBL" id="TXF88234.1"/>
    </source>
</evidence>
<comment type="caution">
    <text evidence="2">The sequence shown here is derived from an EMBL/GenBank/DDBJ whole genome shotgun (WGS) entry which is preliminary data.</text>
</comment>
<name>A0A5C7FLG7_9BACT</name>
<evidence type="ECO:0000313" key="3">
    <source>
        <dbReference type="Proteomes" id="UP000321907"/>
    </source>
</evidence>
<dbReference type="Pfam" id="PF01844">
    <property type="entry name" value="HNH"/>
    <property type="match status" value="1"/>
</dbReference>
<accession>A0A5C7FLG7</accession>
<reference evidence="2 3" key="1">
    <citation type="submission" date="2019-08" db="EMBL/GenBank/DDBJ databases">
        <title>Lewinella sp. strain SSH13 Genome sequencing and assembly.</title>
        <authorList>
            <person name="Kim I."/>
        </authorList>
    </citation>
    <scope>NUCLEOTIDE SEQUENCE [LARGE SCALE GENOMIC DNA]</scope>
    <source>
        <strain evidence="2 3">SSH13</strain>
    </source>
</reference>
<dbReference type="SMART" id="SM00507">
    <property type="entry name" value="HNHc"/>
    <property type="match status" value="1"/>
</dbReference>
<dbReference type="GO" id="GO:0008270">
    <property type="term" value="F:zinc ion binding"/>
    <property type="evidence" value="ECO:0007669"/>
    <property type="project" value="InterPro"/>
</dbReference>
<dbReference type="InterPro" id="IPR052892">
    <property type="entry name" value="NA-targeting_endonuclease"/>
</dbReference>
<dbReference type="RefSeq" id="WP_147931687.1">
    <property type="nucleotide sequence ID" value="NZ_VOXD01000025.1"/>
</dbReference>
<dbReference type="GO" id="GO:0004519">
    <property type="term" value="F:endonuclease activity"/>
    <property type="evidence" value="ECO:0007669"/>
    <property type="project" value="UniProtKB-KW"/>
</dbReference>
<feature type="domain" description="HNH nuclease" evidence="1">
    <location>
        <begin position="9"/>
        <end position="64"/>
    </location>
</feature>
<keyword evidence="3" id="KW-1185">Reference proteome</keyword>